<proteinExistence type="predicted"/>
<keyword evidence="3" id="KW-1185">Reference proteome</keyword>
<reference evidence="2" key="1">
    <citation type="journal article" date="2022" name="IScience">
        <title>Evolution of zygomycete secretomes and the origins of terrestrial fungal ecologies.</title>
        <authorList>
            <person name="Chang Y."/>
            <person name="Wang Y."/>
            <person name="Mondo S."/>
            <person name="Ahrendt S."/>
            <person name="Andreopoulos W."/>
            <person name="Barry K."/>
            <person name="Beard J."/>
            <person name="Benny G.L."/>
            <person name="Blankenship S."/>
            <person name="Bonito G."/>
            <person name="Cuomo C."/>
            <person name="Desiro A."/>
            <person name="Gervers K.A."/>
            <person name="Hundley H."/>
            <person name="Kuo A."/>
            <person name="LaButti K."/>
            <person name="Lang B.F."/>
            <person name="Lipzen A."/>
            <person name="O'Donnell K."/>
            <person name="Pangilinan J."/>
            <person name="Reynolds N."/>
            <person name="Sandor L."/>
            <person name="Smith M.E."/>
            <person name="Tsang A."/>
            <person name="Grigoriev I.V."/>
            <person name="Stajich J.E."/>
            <person name="Spatafora J.W."/>
        </authorList>
    </citation>
    <scope>NUCLEOTIDE SEQUENCE</scope>
    <source>
        <strain evidence="2">RSA 2281</strain>
    </source>
</reference>
<feature type="region of interest" description="Disordered" evidence="1">
    <location>
        <begin position="1"/>
        <end position="45"/>
    </location>
</feature>
<evidence type="ECO:0000313" key="3">
    <source>
        <dbReference type="Proteomes" id="UP001209540"/>
    </source>
</evidence>
<evidence type="ECO:0000256" key="1">
    <source>
        <dbReference type="SAM" id="MobiDB-lite"/>
    </source>
</evidence>
<dbReference type="AlphaFoldDB" id="A0AAD5KQB3"/>
<comment type="caution">
    <text evidence="2">The sequence shown here is derived from an EMBL/GenBank/DDBJ whole genome shotgun (WGS) entry which is preliminary data.</text>
</comment>
<sequence>MDEEDGTTTKKTKSKPEELGQNKKLGSASLTGNDDGTVSSANSNRTPDFSLEVSEHVRVDLFCIIDPTFCERVAVSLRDAASQFNQVVNVKNDLVIQASYYSFCDKGCANNTFGWGAPSSQFTLPFEDGADLNYIYPQALAKQLAPYSNTSAWANHDIAIEINHDIYMNSINLEKAKNDGWNNTGVPPGGLYYFQNDTISAEQVDIRYIMLHEILHGLGFISSWAAYFANEASPFRSLIDGIIDPDELRLVTPSPFWYINHQTGPIFITGFQPTMIFDKFLYISNPQTNTTKAESLASIGFDMQNFCVQDNEAFIINFVQEFNRSNQSLTANRLWTCMSEEGTLSFHFPPSAIGNSTYNTNTYLNTTYTTMKLLTGDQALTSHMELSDRNFRPGISISHLDDTYNTTPDFILTAAYIRGERLEDIVEETYSSLPVIYYNQTINGTTTQHEYKSPIGPGVLRMLDSMGYSTVLSNTNYTTTGNVKSGKIPSICDDKNNNHGMAQATKTPTTSDAVSSTSLNIGDIALWVVVLSSVLLF</sequence>
<name>A0AAD5KQB3_9FUNG</name>
<reference evidence="2" key="2">
    <citation type="submission" date="2023-02" db="EMBL/GenBank/DDBJ databases">
        <authorList>
            <consortium name="DOE Joint Genome Institute"/>
            <person name="Mondo S.J."/>
            <person name="Chang Y."/>
            <person name="Wang Y."/>
            <person name="Ahrendt S."/>
            <person name="Andreopoulos W."/>
            <person name="Barry K."/>
            <person name="Beard J."/>
            <person name="Benny G.L."/>
            <person name="Blankenship S."/>
            <person name="Bonito G."/>
            <person name="Cuomo C."/>
            <person name="Desiro A."/>
            <person name="Gervers K.A."/>
            <person name="Hundley H."/>
            <person name="Kuo A."/>
            <person name="LaButti K."/>
            <person name="Lang B.F."/>
            <person name="Lipzen A."/>
            <person name="O'Donnell K."/>
            <person name="Pangilinan J."/>
            <person name="Reynolds N."/>
            <person name="Sandor L."/>
            <person name="Smith M.W."/>
            <person name="Tsang A."/>
            <person name="Grigoriev I.V."/>
            <person name="Stajich J.E."/>
            <person name="Spatafora J.W."/>
        </authorList>
    </citation>
    <scope>NUCLEOTIDE SEQUENCE</scope>
    <source>
        <strain evidence="2">RSA 2281</strain>
    </source>
</reference>
<feature type="compositionally biased region" description="Polar residues" evidence="1">
    <location>
        <begin position="28"/>
        <end position="45"/>
    </location>
</feature>
<organism evidence="2 3">
    <name type="scientific">Phascolomyces articulosus</name>
    <dbReference type="NCBI Taxonomy" id="60185"/>
    <lineage>
        <taxon>Eukaryota</taxon>
        <taxon>Fungi</taxon>
        <taxon>Fungi incertae sedis</taxon>
        <taxon>Mucoromycota</taxon>
        <taxon>Mucoromycotina</taxon>
        <taxon>Mucoromycetes</taxon>
        <taxon>Mucorales</taxon>
        <taxon>Lichtheimiaceae</taxon>
        <taxon>Phascolomyces</taxon>
    </lineage>
</organism>
<dbReference type="Proteomes" id="UP001209540">
    <property type="component" value="Unassembled WGS sequence"/>
</dbReference>
<evidence type="ECO:0000313" key="2">
    <source>
        <dbReference type="EMBL" id="KAI9277303.1"/>
    </source>
</evidence>
<gene>
    <name evidence="2" type="ORF">BDA99DRAFT_430611</name>
</gene>
<dbReference type="EMBL" id="JAIXMP010000002">
    <property type="protein sequence ID" value="KAI9277303.1"/>
    <property type="molecule type" value="Genomic_DNA"/>
</dbReference>
<accession>A0AAD5KQB3</accession>
<protein>
    <submittedName>
        <fullName evidence="2">Uncharacterized protein</fullName>
    </submittedName>
</protein>